<name>A0ABR3H5F2_LOXSC</name>
<gene>
    <name evidence="4" type="ORF">ABMA27_010337</name>
</gene>
<dbReference type="PANTHER" id="PTHR33198">
    <property type="entry name" value="ANK_REP_REGION DOMAIN-CONTAINING PROTEIN-RELATED"/>
    <property type="match status" value="1"/>
</dbReference>
<comment type="caution">
    <text evidence="4">The sequence shown here is derived from an EMBL/GenBank/DDBJ whole genome shotgun (WGS) entry which is preliminary data.</text>
</comment>
<evidence type="ECO:0000313" key="4">
    <source>
        <dbReference type="EMBL" id="KAL0860022.1"/>
    </source>
</evidence>
<evidence type="ECO:0000313" key="5">
    <source>
        <dbReference type="Proteomes" id="UP001549920"/>
    </source>
</evidence>
<feature type="domain" description="CCHC-type" evidence="3">
    <location>
        <begin position="280"/>
        <end position="295"/>
    </location>
</feature>
<evidence type="ECO:0000256" key="1">
    <source>
        <dbReference type="PROSITE-ProRule" id="PRU00047"/>
    </source>
</evidence>
<dbReference type="EMBL" id="JBEUOH010000026">
    <property type="protein sequence ID" value="KAL0860022.1"/>
    <property type="molecule type" value="Genomic_DNA"/>
</dbReference>
<dbReference type="SUPFAM" id="SSF57756">
    <property type="entry name" value="Retrovirus zinc finger-like domains"/>
    <property type="match status" value="1"/>
</dbReference>
<dbReference type="SMART" id="SM00343">
    <property type="entry name" value="ZnF_C2HC"/>
    <property type="match status" value="2"/>
</dbReference>
<dbReference type="Proteomes" id="UP001549920">
    <property type="component" value="Unassembled WGS sequence"/>
</dbReference>
<accession>A0ABR3H5F2</accession>
<dbReference type="InterPro" id="IPR001878">
    <property type="entry name" value="Znf_CCHC"/>
</dbReference>
<evidence type="ECO:0000256" key="2">
    <source>
        <dbReference type="SAM" id="MobiDB-lite"/>
    </source>
</evidence>
<organism evidence="4 5">
    <name type="scientific">Loxostege sticticalis</name>
    <name type="common">Beet webworm moth</name>
    <dbReference type="NCBI Taxonomy" id="481309"/>
    <lineage>
        <taxon>Eukaryota</taxon>
        <taxon>Metazoa</taxon>
        <taxon>Ecdysozoa</taxon>
        <taxon>Arthropoda</taxon>
        <taxon>Hexapoda</taxon>
        <taxon>Insecta</taxon>
        <taxon>Pterygota</taxon>
        <taxon>Neoptera</taxon>
        <taxon>Endopterygota</taxon>
        <taxon>Lepidoptera</taxon>
        <taxon>Glossata</taxon>
        <taxon>Ditrysia</taxon>
        <taxon>Pyraloidea</taxon>
        <taxon>Crambidae</taxon>
        <taxon>Pyraustinae</taxon>
        <taxon>Loxostege</taxon>
    </lineage>
</organism>
<keyword evidence="1" id="KW-0863">Zinc-finger</keyword>
<dbReference type="Gene3D" id="4.10.60.10">
    <property type="entry name" value="Zinc finger, CCHC-type"/>
    <property type="match status" value="1"/>
</dbReference>
<reference evidence="4 5" key="1">
    <citation type="submission" date="2024-06" db="EMBL/GenBank/DDBJ databases">
        <title>A chromosome-level genome assembly of beet webworm, Loxostege sticticalis.</title>
        <authorList>
            <person name="Zhang Y."/>
        </authorList>
    </citation>
    <scope>NUCLEOTIDE SEQUENCE [LARGE SCALE GENOMIC DNA]</scope>
    <source>
        <strain evidence="4">AQ026</strain>
        <tissue evidence="4">Whole body</tissue>
    </source>
</reference>
<protein>
    <recommendedName>
        <fullName evidence="3">CCHC-type domain-containing protein</fullName>
    </recommendedName>
</protein>
<dbReference type="InterPro" id="IPR036875">
    <property type="entry name" value="Znf_CCHC_sf"/>
</dbReference>
<proteinExistence type="predicted"/>
<evidence type="ECO:0000259" key="3">
    <source>
        <dbReference type="PROSITE" id="PS50158"/>
    </source>
</evidence>
<feature type="compositionally biased region" description="Low complexity" evidence="2">
    <location>
        <begin position="299"/>
        <end position="315"/>
    </location>
</feature>
<dbReference type="PANTHER" id="PTHR33198:SF19">
    <property type="entry name" value="CCHC-TYPE DOMAIN-CONTAINING PROTEIN"/>
    <property type="match status" value="1"/>
</dbReference>
<keyword evidence="1" id="KW-0479">Metal-binding</keyword>
<dbReference type="PROSITE" id="PS50158">
    <property type="entry name" value="ZF_CCHC"/>
    <property type="match status" value="1"/>
</dbReference>
<feature type="region of interest" description="Disordered" evidence="2">
    <location>
        <begin position="296"/>
        <end position="320"/>
    </location>
</feature>
<keyword evidence="1" id="KW-0862">Zinc</keyword>
<keyword evidence="5" id="KW-1185">Reference proteome</keyword>
<sequence>MSIGKLNEFNVKCGTWSSYVDRLKMYFNTFHAEPLEINLLNFAVLNEIKEEMQLPILIASIGDEAYELLENLASPNKPEALTFETARKLMQEHLQPIPSILAETYKFRQRRQNIGESISGYVAELKKLSKNCKFGENLTENLRDQFICGLHSDVIRQRLFAEDDTTTFVSAVKLATSLETAERDAAIVEQSEAGAPAQVMSGSSETKAVYAITPAAARGRASRGRASERARLSRAQGSAGPPSGLYTQRPGAEINGNRSCSACGARSHNHVNCRFRDYVCSKCQRTGHLRRVCPEWGSAPSPRGPQRAGGQPAAGPRRDFYYGDADHERGECGGDIEDDLHHLCLNNYKAV</sequence>
<feature type="region of interest" description="Disordered" evidence="2">
    <location>
        <begin position="216"/>
        <end position="250"/>
    </location>
</feature>